<dbReference type="RefSeq" id="WP_111537225.1">
    <property type="nucleotide sequence ID" value="NZ_QKZL01000007.1"/>
</dbReference>
<name>A0A2W7N773_9RHOB</name>
<keyword evidence="6" id="KW-1185">Reference proteome</keyword>
<dbReference type="OrthoDB" id="5729110at2"/>
<protein>
    <recommendedName>
        <fullName evidence="4">Imelysin-like domain-containing protein</fullName>
    </recommendedName>
</protein>
<evidence type="ECO:0000313" key="6">
    <source>
        <dbReference type="Proteomes" id="UP000248916"/>
    </source>
</evidence>
<dbReference type="InterPro" id="IPR038352">
    <property type="entry name" value="Imelysin_sf"/>
</dbReference>
<evidence type="ECO:0000256" key="3">
    <source>
        <dbReference type="SAM" id="SignalP"/>
    </source>
</evidence>
<evidence type="ECO:0000256" key="2">
    <source>
        <dbReference type="ARBA" id="ARBA00022729"/>
    </source>
</evidence>
<reference evidence="5 6" key="1">
    <citation type="submission" date="2018-06" db="EMBL/GenBank/DDBJ databases">
        <title>Genomic Encyclopedia of Archaeal and Bacterial Type Strains, Phase II (KMG-II): from individual species to whole genera.</title>
        <authorList>
            <person name="Goeker M."/>
        </authorList>
    </citation>
    <scope>NUCLEOTIDE SEQUENCE [LARGE SCALE GENOMIC DNA]</scope>
    <source>
        <strain evidence="5 6">DSM 22009</strain>
    </source>
</reference>
<evidence type="ECO:0000259" key="4">
    <source>
        <dbReference type="Pfam" id="PF09375"/>
    </source>
</evidence>
<gene>
    <name evidence="5" type="ORF">LX81_02066</name>
</gene>
<dbReference type="EMBL" id="QKZL01000007">
    <property type="protein sequence ID" value="PZX16215.1"/>
    <property type="molecule type" value="Genomic_DNA"/>
</dbReference>
<dbReference type="Gene3D" id="1.20.1420.20">
    <property type="entry name" value="M75 peptidase, HXXE motif"/>
    <property type="match status" value="1"/>
</dbReference>
<proteinExistence type="predicted"/>
<accession>A0A2W7N773</accession>
<organism evidence="5 6">
    <name type="scientific">Palleronia aestuarii</name>
    <dbReference type="NCBI Taxonomy" id="568105"/>
    <lineage>
        <taxon>Bacteria</taxon>
        <taxon>Pseudomonadati</taxon>
        <taxon>Pseudomonadota</taxon>
        <taxon>Alphaproteobacteria</taxon>
        <taxon>Rhodobacterales</taxon>
        <taxon>Roseobacteraceae</taxon>
        <taxon>Palleronia</taxon>
    </lineage>
</organism>
<dbReference type="CDD" id="cd14659">
    <property type="entry name" value="Imelysin-like_IPPA"/>
    <property type="match status" value="1"/>
</dbReference>
<dbReference type="InterPro" id="IPR034984">
    <property type="entry name" value="Imelysin-like_IPPA"/>
</dbReference>
<keyword evidence="2 3" id="KW-0732">Signal</keyword>
<evidence type="ECO:0000256" key="1">
    <source>
        <dbReference type="ARBA" id="ARBA00004196"/>
    </source>
</evidence>
<dbReference type="AlphaFoldDB" id="A0A2W7N773"/>
<feature type="domain" description="Imelysin-like" evidence="4">
    <location>
        <begin position="29"/>
        <end position="305"/>
    </location>
</feature>
<sequence length="330" mass="35402">MKRSLFPLLIAFLAGPATAGVEDAIETYILPGYARLSEATETLANDAATDCTAEGLRPAYRDAFDAWARIGHLRIGPVEEQGRVLAIEFWPDVRGMADRTIAGLIADADPAVESEAGFAEVSVAGRGLMALDRLLNDEAYEGYGKESYTCDYVVAVARDLARMAFEIEAEWRDGYAETLASAGDAGNTTYLSEREVRQALFTALSSGLEFDAAQRLGRPLGTFERPRPERAEARRSGLSLALLVASLEGLRDFATALALDTPTETRAAFDRAIAAARDLDDPVFALVDDPQGRFEVEIVQQRIEAARQVAASEIGTALGVSAGFNAGDGD</sequence>
<comment type="caution">
    <text evidence="5">The sequence shown here is derived from an EMBL/GenBank/DDBJ whole genome shotgun (WGS) entry which is preliminary data.</text>
</comment>
<dbReference type="Pfam" id="PF09375">
    <property type="entry name" value="Peptidase_M75"/>
    <property type="match status" value="1"/>
</dbReference>
<evidence type="ECO:0000313" key="5">
    <source>
        <dbReference type="EMBL" id="PZX16215.1"/>
    </source>
</evidence>
<feature type="signal peptide" evidence="3">
    <location>
        <begin position="1"/>
        <end position="19"/>
    </location>
</feature>
<dbReference type="InterPro" id="IPR018976">
    <property type="entry name" value="Imelysin-like"/>
</dbReference>
<dbReference type="Proteomes" id="UP000248916">
    <property type="component" value="Unassembled WGS sequence"/>
</dbReference>
<feature type="chain" id="PRO_5016056626" description="Imelysin-like domain-containing protein" evidence="3">
    <location>
        <begin position="20"/>
        <end position="330"/>
    </location>
</feature>
<dbReference type="GO" id="GO:0030313">
    <property type="term" value="C:cell envelope"/>
    <property type="evidence" value="ECO:0007669"/>
    <property type="project" value="UniProtKB-SubCell"/>
</dbReference>
<comment type="subcellular location">
    <subcellularLocation>
        <location evidence="1">Cell envelope</location>
    </subcellularLocation>
</comment>